<dbReference type="FunFam" id="1.10.730.10:FF:000008">
    <property type="entry name" value="Arginine--tRNA ligase"/>
    <property type="match status" value="1"/>
</dbReference>
<dbReference type="SUPFAM" id="SSF52374">
    <property type="entry name" value="Nucleotidylyl transferase"/>
    <property type="match status" value="1"/>
</dbReference>
<dbReference type="PRINTS" id="PR01038">
    <property type="entry name" value="TRNASYNTHARG"/>
</dbReference>
<evidence type="ECO:0000256" key="5">
    <source>
        <dbReference type="ARBA" id="ARBA00022741"/>
    </source>
</evidence>
<feature type="short sequence motif" description="'HIGH' region" evidence="10">
    <location>
        <begin position="131"/>
        <end position="141"/>
    </location>
</feature>
<keyword evidence="7 10" id="KW-0648">Protein biosynthesis</keyword>
<evidence type="ECO:0000256" key="6">
    <source>
        <dbReference type="ARBA" id="ARBA00022840"/>
    </source>
</evidence>
<comment type="subunit">
    <text evidence="10">Monomer.</text>
</comment>
<dbReference type="SUPFAM" id="SSF47323">
    <property type="entry name" value="Anticodon-binding domain of a subclass of class I aminoacyl-tRNA synthetases"/>
    <property type="match status" value="1"/>
</dbReference>
<evidence type="ECO:0000256" key="4">
    <source>
        <dbReference type="ARBA" id="ARBA00022598"/>
    </source>
</evidence>
<dbReference type="CDD" id="cd00671">
    <property type="entry name" value="ArgRS_core"/>
    <property type="match status" value="1"/>
</dbReference>
<keyword evidence="6 10" id="KW-0067">ATP-binding</keyword>
<dbReference type="SUPFAM" id="SSF55190">
    <property type="entry name" value="Arginyl-tRNA synthetase (ArgRS), N-terminal 'additional' domain"/>
    <property type="match status" value="1"/>
</dbReference>
<proteinExistence type="inferred from homology"/>
<dbReference type="EMBL" id="FNCE01000002">
    <property type="protein sequence ID" value="SDF73007.1"/>
    <property type="molecule type" value="Genomic_DNA"/>
</dbReference>
<reference evidence="14 15" key="1">
    <citation type="submission" date="2016-10" db="EMBL/GenBank/DDBJ databases">
        <authorList>
            <person name="de Groot N.N."/>
        </authorList>
    </citation>
    <scope>NUCLEOTIDE SEQUENCE [LARGE SCALE GENOMIC DNA]</scope>
    <source>
        <strain evidence="14 15">DSM 25584</strain>
    </source>
</reference>
<dbReference type="RefSeq" id="WP_090018801.1">
    <property type="nucleotide sequence ID" value="NZ_FNCE01000002.1"/>
</dbReference>
<dbReference type="HAMAP" id="MF_00123">
    <property type="entry name" value="Arg_tRNA_synth"/>
    <property type="match status" value="1"/>
</dbReference>
<sequence>MNLYTTFRDRVCQEIAALAEAGELPADLPTENVKVEPPRDPAHGDIATNAALVLAKPAGMKPRDIGELLAARLGALAEVAEAGVAGPGFVNMRLAHGFWHDMLARVLRAGAGWGTSDMGWGRTVNVEYVSANPTGPLTVGHARGAVVGDATASLLEAAGYTVTREYYINDGGAQVDTLARSAYLRYREALGEAIAEIPAGLYPGQYLCAVGEALAERDGDKWLNAPESEWLPVVRQFAIDHLMAWIREDLAALGVRQDRFTSERALVENGAVDAVLETLDQRGLIYEGTLPAPKGKTPEDWEPTPQTLFRASDYGDDQDRPLKKSDGSWTYFAVDIAYHLDKYRRGHGTLVDVLGEDHGGHVTRMKAAVRAVTNDEARFHILLCRVVKLLRGGEPVKMSKRAGTFVTLREILDEVGKDVIRFTMLTRKNDAALDFDLEKVVEQSKDNPVFYVQYAHARCHSVLGHAERELADVALDGASLAEVELHRLRQPEEIELIRFLAGWPRLIEGAAETYEPHRVAFYLHDLAAAFHGFWTKGKDDATLRFLQPDDMELTRARLALVRGVQQVIASGLEIMGVTPVTELR</sequence>
<evidence type="ECO:0000256" key="3">
    <source>
        <dbReference type="ARBA" id="ARBA00022490"/>
    </source>
</evidence>
<dbReference type="Proteomes" id="UP000199415">
    <property type="component" value="Unassembled WGS sequence"/>
</dbReference>
<dbReference type="GO" id="GO:0005524">
    <property type="term" value="F:ATP binding"/>
    <property type="evidence" value="ECO:0007669"/>
    <property type="project" value="UniProtKB-UniRule"/>
</dbReference>
<keyword evidence="5 10" id="KW-0547">Nucleotide-binding</keyword>
<keyword evidence="4 10" id="KW-0436">Ligase</keyword>
<dbReference type="PANTHER" id="PTHR11956:SF5">
    <property type="entry name" value="ARGININE--TRNA LIGASE, CYTOPLASMIC"/>
    <property type="match status" value="1"/>
</dbReference>
<evidence type="ECO:0000256" key="7">
    <source>
        <dbReference type="ARBA" id="ARBA00022917"/>
    </source>
</evidence>
<dbReference type="SMART" id="SM00836">
    <property type="entry name" value="DALR_1"/>
    <property type="match status" value="1"/>
</dbReference>
<dbReference type="InterPro" id="IPR014729">
    <property type="entry name" value="Rossmann-like_a/b/a_fold"/>
</dbReference>
<dbReference type="Pfam" id="PF03485">
    <property type="entry name" value="Arg_tRNA_synt_N"/>
    <property type="match status" value="1"/>
</dbReference>
<dbReference type="Pfam" id="PF00750">
    <property type="entry name" value="tRNA-synt_1d"/>
    <property type="match status" value="1"/>
</dbReference>
<dbReference type="InterPro" id="IPR009080">
    <property type="entry name" value="tRNAsynth_Ia_anticodon-bd"/>
</dbReference>
<evidence type="ECO:0000259" key="13">
    <source>
        <dbReference type="SMART" id="SM01016"/>
    </source>
</evidence>
<evidence type="ECO:0000256" key="1">
    <source>
        <dbReference type="ARBA" id="ARBA00004496"/>
    </source>
</evidence>
<evidence type="ECO:0000313" key="14">
    <source>
        <dbReference type="EMBL" id="SDF73007.1"/>
    </source>
</evidence>
<evidence type="ECO:0000313" key="15">
    <source>
        <dbReference type="Proteomes" id="UP000199415"/>
    </source>
</evidence>
<dbReference type="InterPro" id="IPR001412">
    <property type="entry name" value="aa-tRNA-synth_I_CS"/>
</dbReference>
<dbReference type="OrthoDB" id="9803211at2"/>
<feature type="domain" description="DALR anticodon binding" evidence="12">
    <location>
        <begin position="452"/>
        <end position="583"/>
    </location>
</feature>
<dbReference type="InterPro" id="IPR008909">
    <property type="entry name" value="DALR_anticod-bd"/>
</dbReference>
<keyword evidence="8 10" id="KW-0030">Aminoacyl-tRNA synthetase</keyword>
<dbReference type="Gene3D" id="3.30.1360.70">
    <property type="entry name" value="Arginyl tRNA synthetase N-terminal domain"/>
    <property type="match status" value="1"/>
</dbReference>
<dbReference type="Gene3D" id="3.40.50.620">
    <property type="entry name" value="HUPs"/>
    <property type="match status" value="1"/>
</dbReference>
<dbReference type="PROSITE" id="PS00178">
    <property type="entry name" value="AA_TRNA_LIGASE_I"/>
    <property type="match status" value="1"/>
</dbReference>
<dbReference type="AlphaFoldDB" id="A0A1G7NGF6"/>
<accession>A0A1G7NGF6</accession>
<comment type="subcellular location">
    <subcellularLocation>
        <location evidence="1 10">Cytoplasm</location>
    </subcellularLocation>
</comment>
<keyword evidence="3 10" id="KW-0963">Cytoplasm</keyword>
<dbReference type="NCBIfam" id="TIGR00456">
    <property type="entry name" value="argS"/>
    <property type="match status" value="1"/>
</dbReference>
<evidence type="ECO:0000256" key="11">
    <source>
        <dbReference type="RuleBase" id="RU363038"/>
    </source>
</evidence>
<dbReference type="GO" id="GO:0006420">
    <property type="term" value="P:arginyl-tRNA aminoacylation"/>
    <property type="evidence" value="ECO:0007669"/>
    <property type="project" value="UniProtKB-UniRule"/>
</dbReference>
<dbReference type="GO" id="GO:0004814">
    <property type="term" value="F:arginine-tRNA ligase activity"/>
    <property type="evidence" value="ECO:0007669"/>
    <property type="project" value="UniProtKB-UniRule"/>
</dbReference>
<evidence type="ECO:0000256" key="9">
    <source>
        <dbReference type="ARBA" id="ARBA00049339"/>
    </source>
</evidence>
<gene>
    <name evidence="10" type="primary">argS</name>
    <name evidence="14" type="ORF">SAMN05216241_102159</name>
</gene>
<dbReference type="GO" id="GO:0005737">
    <property type="term" value="C:cytoplasm"/>
    <property type="evidence" value="ECO:0007669"/>
    <property type="project" value="UniProtKB-SubCell"/>
</dbReference>
<comment type="catalytic activity">
    <reaction evidence="9 10">
        <text>tRNA(Arg) + L-arginine + ATP = L-arginyl-tRNA(Arg) + AMP + diphosphate</text>
        <dbReference type="Rhea" id="RHEA:20301"/>
        <dbReference type="Rhea" id="RHEA-COMP:9658"/>
        <dbReference type="Rhea" id="RHEA-COMP:9673"/>
        <dbReference type="ChEBI" id="CHEBI:30616"/>
        <dbReference type="ChEBI" id="CHEBI:32682"/>
        <dbReference type="ChEBI" id="CHEBI:33019"/>
        <dbReference type="ChEBI" id="CHEBI:78442"/>
        <dbReference type="ChEBI" id="CHEBI:78513"/>
        <dbReference type="ChEBI" id="CHEBI:456215"/>
        <dbReference type="EC" id="6.1.1.19"/>
    </reaction>
</comment>
<dbReference type="InterPro" id="IPR035684">
    <property type="entry name" value="ArgRS_core"/>
</dbReference>
<dbReference type="STRING" id="1082479.SAMN05216241_102159"/>
<dbReference type="InterPro" id="IPR036695">
    <property type="entry name" value="Arg-tRNA-synth_N_sf"/>
</dbReference>
<dbReference type="SMART" id="SM01016">
    <property type="entry name" value="Arg_tRNA_synt_N"/>
    <property type="match status" value="1"/>
</dbReference>
<feature type="domain" description="Arginyl tRNA synthetase N-terminal" evidence="13">
    <location>
        <begin position="5"/>
        <end position="94"/>
    </location>
</feature>
<dbReference type="InterPro" id="IPR001278">
    <property type="entry name" value="Arg-tRNA-ligase"/>
</dbReference>
<organism evidence="14 15">
    <name type="scientific">Limimonas halophila</name>
    <dbReference type="NCBI Taxonomy" id="1082479"/>
    <lineage>
        <taxon>Bacteria</taxon>
        <taxon>Pseudomonadati</taxon>
        <taxon>Pseudomonadota</taxon>
        <taxon>Alphaproteobacteria</taxon>
        <taxon>Rhodospirillales</taxon>
        <taxon>Rhodovibrionaceae</taxon>
        <taxon>Limimonas</taxon>
    </lineage>
</organism>
<dbReference type="InterPro" id="IPR005148">
    <property type="entry name" value="Arg-tRNA-synth_N"/>
</dbReference>
<keyword evidence="15" id="KW-1185">Reference proteome</keyword>
<dbReference type="EC" id="6.1.1.19" evidence="10"/>
<evidence type="ECO:0000256" key="10">
    <source>
        <dbReference type="HAMAP-Rule" id="MF_00123"/>
    </source>
</evidence>
<evidence type="ECO:0000256" key="2">
    <source>
        <dbReference type="ARBA" id="ARBA00005594"/>
    </source>
</evidence>
<dbReference type="Pfam" id="PF05746">
    <property type="entry name" value="DALR_1"/>
    <property type="match status" value="1"/>
</dbReference>
<dbReference type="PANTHER" id="PTHR11956">
    <property type="entry name" value="ARGINYL-TRNA SYNTHETASE"/>
    <property type="match status" value="1"/>
</dbReference>
<evidence type="ECO:0000259" key="12">
    <source>
        <dbReference type="SMART" id="SM00836"/>
    </source>
</evidence>
<protein>
    <recommendedName>
        <fullName evidence="10">Arginine--tRNA ligase</fullName>
        <ecNumber evidence="10">6.1.1.19</ecNumber>
    </recommendedName>
    <alternativeName>
        <fullName evidence="10">Arginyl-tRNA synthetase</fullName>
        <shortName evidence="10">ArgRS</shortName>
    </alternativeName>
</protein>
<dbReference type="Gene3D" id="1.10.730.10">
    <property type="entry name" value="Isoleucyl-tRNA Synthetase, Domain 1"/>
    <property type="match status" value="1"/>
</dbReference>
<evidence type="ECO:0000256" key="8">
    <source>
        <dbReference type="ARBA" id="ARBA00023146"/>
    </source>
</evidence>
<comment type="similarity">
    <text evidence="2 10 11">Belongs to the class-I aminoacyl-tRNA synthetase family.</text>
</comment>
<name>A0A1G7NGF6_9PROT</name>